<comment type="caution">
    <text evidence="3">The sequence shown here is derived from an EMBL/GenBank/DDBJ whole genome shotgun (WGS) entry which is preliminary data.</text>
</comment>
<dbReference type="InterPro" id="IPR005338">
    <property type="entry name" value="Anhydro_N_Ac-Mur_kinase"/>
</dbReference>
<evidence type="ECO:0000256" key="1">
    <source>
        <dbReference type="ARBA" id="ARBA00023277"/>
    </source>
</evidence>
<reference evidence="3 4" key="1">
    <citation type="submission" date="2020-02" db="EMBL/GenBank/DDBJ databases">
        <title>Rhodobacter algicola sp. nov., isolated from microalga culture.</title>
        <authorList>
            <person name="Park C.-Y."/>
        </authorList>
    </citation>
    <scope>NUCLEOTIDE SEQUENCE [LARGE SCALE GENOMIC DNA]</scope>
    <source>
        <strain evidence="3 4">ETT8</strain>
    </source>
</reference>
<dbReference type="GO" id="GO:0006040">
    <property type="term" value="P:amino sugar metabolic process"/>
    <property type="evidence" value="ECO:0007669"/>
    <property type="project" value="InterPro"/>
</dbReference>
<comment type="function">
    <text evidence="2">Catalyzes the specific phosphorylation of 1,6-anhydro-N-acetylmuramic acid (anhMurNAc) with the simultaneous cleavage of the 1,6-anhydro ring, generating MurNAc-6-P. Is required for the utilization of anhMurNAc either imported from the medium or derived from its own cell wall murein, and thus plays a role in cell wall recycling.</text>
</comment>
<protein>
    <recommendedName>
        <fullName evidence="2">Anhydro-N-acetylmuramic acid kinase</fullName>
        <ecNumber evidence="2">2.7.1.170</ecNumber>
    </recommendedName>
    <alternativeName>
        <fullName evidence="2">AnhMurNAc kinase</fullName>
    </alternativeName>
</protein>
<comment type="pathway">
    <text evidence="2">Amino-sugar metabolism; 1,6-anhydro-N-acetylmuramate degradation.</text>
</comment>
<dbReference type="PANTHER" id="PTHR30605:SF0">
    <property type="entry name" value="ANHYDRO-N-ACETYLMURAMIC ACID KINASE"/>
    <property type="match status" value="1"/>
</dbReference>
<keyword evidence="2 3" id="KW-0808">Transferase</keyword>
<dbReference type="GO" id="GO:0016773">
    <property type="term" value="F:phosphotransferase activity, alcohol group as acceptor"/>
    <property type="evidence" value="ECO:0007669"/>
    <property type="project" value="UniProtKB-UniRule"/>
</dbReference>
<proteinExistence type="inferred from homology"/>
<accession>A0A6B3RF99</accession>
<dbReference type="GO" id="GO:0097175">
    <property type="term" value="P:1,6-anhydro-N-acetyl-beta-muramic acid catabolic process"/>
    <property type="evidence" value="ECO:0007669"/>
    <property type="project" value="UniProtKB-UniRule"/>
</dbReference>
<name>A0A6B3RF99_9RHOB</name>
<dbReference type="Pfam" id="PF03702">
    <property type="entry name" value="AnmK"/>
    <property type="match status" value="1"/>
</dbReference>
<dbReference type="GO" id="GO:0016301">
    <property type="term" value="F:kinase activity"/>
    <property type="evidence" value="ECO:0007669"/>
    <property type="project" value="UniProtKB-KW"/>
</dbReference>
<keyword evidence="4" id="KW-1185">Reference proteome</keyword>
<dbReference type="AlphaFoldDB" id="A0A6B3RF99"/>
<dbReference type="UniPathway" id="UPA00544"/>
<dbReference type="Proteomes" id="UP000481421">
    <property type="component" value="Unassembled WGS sequence"/>
</dbReference>
<dbReference type="HAMAP" id="MF_01270">
    <property type="entry name" value="AnhMurNAc_kinase"/>
    <property type="match status" value="1"/>
</dbReference>
<gene>
    <name evidence="2" type="primary">anmK</name>
    <name evidence="3" type="ORF">G3572_00305</name>
</gene>
<organism evidence="3 4">
    <name type="scientific">Pseudotabrizicola algicola</name>
    <dbReference type="NCBI Taxonomy" id="2709381"/>
    <lineage>
        <taxon>Bacteria</taxon>
        <taxon>Pseudomonadati</taxon>
        <taxon>Pseudomonadota</taxon>
        <taxon>Alphaproteobacteria</taxon>
        <taxon>Rhodobacterales</taxon>
        <taxon>Paracoccaceae</taxon>
        <taxon>Pseudotabrizicola</taxon>
    </lineage>
</organism>
<dbReference type="UniPathway" id="UPA00343"/>
<dbReference type="SUPFAM" id="SSF53067">
    <property type="entry name" value="Actin-like ATPase domain"/>
    <property type="match status" value="1"/>
</dbReference>
<evidence type="ECO:0000256" key="2">
    <source>
        <dbReference type="HAMAP-Rule" id="MF_01270"/>
    </source>
</evidence>
<feature type="binding site" evidence="2">
    <location>
        <begin position="15"/>
        <end position="22"/>
    </location>
    <ligand>
        <name>ATP</name>
        <dbReference type="ChEBI" id="CHEBI:30616"/>
    </ligand>
</feature>
<evidence type="ECO:0000313" key="3">
    <source>
        <dbReference type="EMBL" id="NEX44630.1"/>
    </source>
</evidence>
<dbReference type="GO" id="GO:0009254">
    <property type="term" value="P:peptidoglycan turnover"/>
    <property type="evidence" value="ECO:0007669"/>
    <property type="project" value="UniProtKB-UniRule"/>
</dbReference>
<dbReference type="NCBIfam" id="NF007141">
    <property type="entry name" value="PRK09585.1-5"/>
    <property type="match status" value="1"/>
</dbReference>
<keyword evidence="2" id="KW-0547">Nucleotide-binding</keyword>
<dbReference type="InterPro" id="IPR043129">
    <property type="entry name" value="ATPase_NBD"/>
</dbReference>
<comment type="similarity">
    <text evidence="2">Belongs to the anhydro-N-acetylmuramic acid kinase family.</text>
</comment>
<dbReference type="RefSeq" id="WP_164608688.1">
    <property type="nucleotide sequence ID" value="NZ_JAAIKE010000001.1"/>
</dbReference>
<dbReference type="EMBL" id="JAAIKE010000001">
    <property type="protein sequence ID" value="NEX44630.1"/>
    <property type="molecule type" value="Genomic_DNA"/>
</dbReference>
<dbReference type="Gene3D" id="3.30.420.40">
    <property type="match status" value="2"/>
</dbReference>
<evidence type="ECO:0000313" key="4">
    <source>
        <dbReference type="Proteomes" id="UP000481421"/>
    </source>
</evidence>
<keyword evidence="1 2" id="KW-0119">Carbohydrate metabolism</keyword>
<comment type="catalytic activity">
    <reaction evidence="2">
        <text>1,6-anhydro-N-acetyl-beta-muramate + ATP + H2O = N-acetyl-D-muramate 6-phosphate + ADP + H(+)</text>
        <dbReference type="Rhea" id="RHEA:24952"/>
        <dbReference type="ChEBI" id="CHEBI:15377"/>
        <dbReference type="ChEBI" id="CHEBI:15378"/>
        <dbReference type="ChEBI" id="CHEBI:30616"/>
        <dbReference type="ChEBI" id="CHEBI:58690"/>
        <dbReference type="ChEBI" id="CHEBI:58722"/>
        <dbReference type="ChEBI" id="CHEBI:456216"/>
        <dbReference type="EC" id="2.7.1.170"/>
    </reaction>
</comment>
<dbReference type="GO" id="GO:0005524">
    <property type="term" value="F:ATP binding"/>
    <property type="evidence" value="ECO:0007669"/>
    <property type="project" value="UniProtKB-UniRule"/>
</dbReference>
<keyword evidence="2 3" id="KW-0418">Kinase</keyword>
<keyword evidence="2" id="KW-0067">ATP-binding</keyword>
<comment type="pathway">
    <text evidence="2">Cell wall biogenesis; peptidoglycan recycling.</text>
</comment>
<dbReference type="PANTHER" id="PTHR30605">
    <property type="entry name" value="ANHYDRO-N-ACETYLMURAMIC ACID KINASE"/>
    <property type="match status" value="1"/>
</dbReference>
<dbReference type="EC" id="2.7.1.170" evidence="2"/>
<sequence>MRASEAIWALGAMSGTSLDGVDAAMVMTDGYSLSGFGPDAYRPYSADERAVIRRAFGLWPGDEGVEAAAEVVEAAHAEVLSRFSGVDVVGFHGQTLAHDPRGRGTHQAGNGALLAEVLGVPVVWDFRSTDVRMGGQGAPLAPFFHHACARFAGLEHPVAFLNLGGVGNLTWVDPRVTRPEAAGALLAFDTGPANAPLNDLMLERRGAAHDEGGALALAGTVDEGVVSGFLAHAYFHKMPPKSLDRNDFPALLPAVANLGDADAAATLVACAAAAVARGAEHFPQPVGRVLVCGGGRHNGAMMAALSARMGAPVEPVEAIGLNGDMLEAQAFAYLAVRVMRGLPTSAPATTGVAAAVGGGQISRP</sequence>